<organism evidence="21 22">
    <name type="scientific">Armillaria tabescens</name>
    <name type="common">Ringless honey mushroom</name>
    <name type="synonym">Agaricus tabescens</name>
    <dbReference type="NCBI Taxonomy" id="1929756"/>
    <lineage>
        <taxon>Eukaryota</taxon>
        <taxon>Fungi</taxon>
        <taxon>Dikarya</taxon>
        <taxon>Basidiomycota</taxon>
        <taxon>Agaricomycotina</taxon>
        <taxon>Agaricomycetes</taxon>
        <taxon>Agaricomycetidae</taxon>
        <taxon>Agaricales</taxon>
        <taxon>Marasmiineae</taxon>
        <taxon>Physalacriaceae</taxon>
        <taxon>Desarmillaria</taxon>
    </lineage>
</organism>
<evidence type="ECO:0000256" key="11">
    <source>
        <dbReference type="ARBA" id="ARBA00022989"/>
    </source>
</evidence>
<keyword evidence="8 18" id="KW-0812">Transmembrane</keyword>
<keyword evidence="12" id="KW-0072">Autophagy</keyword>
<sequence length="287" mass="31248">MILRRQWLSSLAFFFFYHTHIASVLADDELDCHITVSPSVKFDLTSLGGEHTVSRRRDTPPTTMVDSVRLDLCSELSSQGGVNERDQCPSHTRVCLTKTNEKEDADDRIISVIPIVQTSTANPSYKALSSPKGLSVIMHGPSYTSGSVTQSFNLTLLCDPDASNSDPTFTSYDEAELRLEWRSPAGCSFGENNGGGGGSTGPGDGPVEESVGSGLGWFFLVLLLAFLAYFGLGAYYNYTTYGASGKDLIPHRDFWQEVPYMLSDVASHLCSSVRPRRSSSRGGYIAV</sequence>
<feature type="transmembrane region" description="Helical" evidence="18">
    <location>
        <begin position="215"/>
        <end position="236"/>
    </location>
</feature>
<accession>A0AA39N8N7</accession>
<dbReference type="AlphaFoldDB" id="A0AA39N8N7"/>
<dbReference type="EMBL" id="JAUEPS010000011">
    <property type="protein sequence ID" value="KAK0461077.1"/>
    <property type="molecule type" value="Genomic_DNA"/>
</dbReference>
<evidence type="ECO:0000256" key="17">
    <source>
        <dbReference type="ARBA" id="ARBA00023329"/>
    </source>
</evidence>
<gene>
    <name evidence="21" type="ORF">EV420DRAFT_1530114</name>
</gene>
<name>A0AA39N8N7_ARMTA</name>
<dbReference type="GO" id="GO:0000139">
    <property type="term" value="C:Golgi membrane"/>
    <property type="evidence" value="ECO:0007669"/>
    <property type="project" value="UniProtKB-SubCell"/>
</dbReference>
<keyword evidence="17" id="KW-0968">Cytoplasmic vesicle</keyword>
<evidence type="ECO:0000256" key="7">
    <source>
        <dbReference type="ARBA" id="ARBA00022448"/>
    </source>
</evidence>
<dbReference type="GO" id="GO:0006914">
    <property type="term" value="P:autophagy"/>
    <property type="evidence" value="ECO:0007669"/>
    <property type="project" value="UniProtKB-KW"/>
</dbReference>
<evidence type="ECO:0000256" key="14">
    <source>
        <dbReference type="ARBA" id="ARBA00023128"/>
    </source>
</evidence>
<evidence type="ECO:0000256" key="15">
    <source>
        <dbReference type="ARBA" id="ARBA00023136"/>
    </source>
</evidence>
<evidence type="ECO:0000256" key="9">
    <source>
        <dbReference type="ARBA" id="ARBA00022729"/>
    </source>
</evidence>
<comment type="similarity">
    <text evidence="5">Belongs to the ATG27 family.</text>
</comment>
<dbReference type="RefSeq" id="XP_060332974.1">
    <property type="nucleotide sequence ID" value="XM_060472580.1"/>
</dbReference>
<dbReference type="Pfam" id="PF09451">
    <property type="entry name" value="ATG27"/>
    <property type="match status" value="1"/>
</dbReference>
<dbReference type="SUPFAM" id="SSF50911">
    <property type="entry name" value="Mannose 6-phosphate receptor domain"/>
    <property type="match status" value="1"/>
</dbReference>
<evidence type="ECO:0000256" key="16">
    <source>
        <dbReference type="ARBA" id="ARBA00023157"/>
    </source>
</evidence>
<evidence type="ECO:0000256" key="13">
    <source>
        <dbReference type="ARBA" id="ARBA00023034"/>
    </source>
</evidence>
<dbReference type="PANTHER" id="PTHR15071">
    <property type="entry name" value="MANNOSE-6-PHOSPHATE RECEPTOR FAMILY MEMBER"/>
    <property type="match status" value="1"/>
</dbReference>
<evidence type="ECO:0000256" key="10">
    <source>
        <dbReference type="ARBA" id="ARBA00022927"/>
    </source>
</evidence>
<keyword evidence="13" id="KW-0333">Golgi apparatus</keyword>
<dbReference type="GO" id="GO:0015031">
    <property type="term" value="P:protein transport"/>
    <property type="evidence" value="ECO:0007669"/>
    <property type="project" value="UniProtKB-KW"/>
</dbReference>
<comment type="caution">
    <text evidence="21">The sequence shown here is derived from an EMBL/GenBank/DDBJ whole genome shotgun (WGS) entry which is preliminary data.</text>
</comment>
<dbReference type="GO" id="GO:0031966">
    <property type="term" value="C:mitochondrial membrane"/>
    <property type="evidence" value="ECO:0007669"/>
    <property type="project" value="UniProtKB-SubCell"/>
</dbReference>
<keyword evidence="16" id="KW-1015">Disulfide bond</keyword>
<dbReference type="Gene3D" id="2.70.130.10">
    <property type="entry name" value="Mannose-6-phosphate receptor binding domain"/>
    <property type="match status" value="1"/>
</dbReference>
<dbReference type="InterPro" id="IPR009011">
    <property type="entry name" value="Man6P_isomerase_rcpt-bd_dom_sf"/>
</dbReference>
<evidence type="ECO:0000256" key="6">
    <source>
        <dbReference type="ARBA" id="ARBA00013776"/>
    </source>
</evidence>
<keyword evidence="15 18" id="KW-0472">Membrane</keyword>
<evidence type="ECO:0000256" key="19">
    <source>
        <dbReference type="SAM" id="SignalP"/>
    </source>
</evidence>
<feature type="signal peptide" evidence="19">
    <location>
        <begin position="1"/>
        <end position="26"/>
    </location>
</feature>
<evidence type="ECO:0000256" key="3">
    <source>
        <dbReference type="ARBA" id="ARBA00004472"/>
    </source>
</evidence>
<dbReference type="GO" id="GO:0030659">
    <property type="term" value="C:cytoplasmic vesicle membrane"/>
    <property type="evidence" value="ECO:0007669"/>
    <property type="project" value="UniProtKB-SubCell"/>
</dbReference>
<dbReference type="GeneID" id="85356128"/>
<keyword evidence="10" id="KW-0653">Protein transport</keyword>
<evidence type="ECO:0000256" key="12">
    <source>
        <dbReference type="ARBA" id="ARBA00023006"/>
    </source>
</evidence>
<dbReference type="GO" id="GO:0034045">
    <property type="term" value="C:phagophore assembly site membrane"/>
    <property type="evidence" value="ECO:0007669"/>
    <property type="project" value="UniProtKB-SubCell"/>
</dbReference>
<evidence type="ECO:0000313" key="22">
    <source>
        <dbReference type="Proteomes" id="UP001175211"/>
    </source>
</evidence>
<dbReference type="Proteomes" id="UP001175211">
    <property type="component" value="Unassembled WGS sequence"/>
</dbReference>
<evidence type="ECO:0000313" key="21">
    <source>
        <dbReference type="EMBL" id="KAK0461077.1"/>
    </source>
</evidence>
<keyword evidence="7" id="KW-0813">Transport</keyword>
<protein>
    <recommendedName>
        <fullName evidence="6">Autophagy-related protein 27</fullName>
    </recommendedName>
</protein>
<evidence type="ECO:0000256" key="2">
    <source>
        <dbReference type="ARBA" id="ARBA00004358"/>
    </source>
</evidence>
<dbReference type="PROSITE" id="PS51914">
    <property type="entry name" value="MRH"/>
    <property type="match status" value="1"/>
</dbReference>
<evidence type="ECO:0000256" key="18">
    <source>
        <dbReference type="SAM" id="Phobius"/>
    </source>
</evidence>
<feature type="chain" id="PRO_5041288317" description="Autophagy-related protein 27" evidence="19">
    <location>
        <begin position="27"/>
        <end position="287"/>
    </location>
</feature>
<feature type="domain" description="MRH" evidence="20">
    <location>
        <begin position="30"/>
        <end position="189"/>
    </location>
</feature>
<dbReference type="InterPro" id="IPR018939">
    <property type="entry name" value="Autophagy-rel_prot_27"/>
</dbReference>
<dbReference type="InterPro" id="IPR044865">
    <property type="entry name" value="MRH_dom"/>
</dbReference>
<keyword evidence="9 19" id="KW-0732">Signal</keyword>
<dbReference type="PANTHER" id="PTHR15071:SF13">
    <property type="entry name" value="AUTOPHAGY-RELATED PROTEIN 27"/>
    <property type="match status" value="1"/>
</dbReference>
<evidence type="ECO:0000256" key="8">
    <source>
        <dbReference type="ARBA" id="ARBA00022692"/>
    </source>
</evidence>
<evidence type="ECO:0000256" key="5">
    <source>
        <dbReference type="ARBA" id="ARBA00005363"/>
    </source>
</evidence>
<keyword evidence="22" id="KW-1185">Reference proteome</keyword>
<keyword evidence="14" id="KW-0496">Mitochondrion</keyword>
<evidence type="ECO:0000259" key="20">
    <source>
        <dbReference type="PROSITE" id="PS51914"/>
    </source>
</evidence>
<evidence type="ECO:0000256" key="1">
    <source>
        <dbReference type="ARBA" id="ARBA00004304"/>
    </source>
</evidence>
<comment type="subcellular location">
    <subcellularLocation>
        <location evidence="2">Cytoplasmic vesicle membrane</location>
        <topology evidence="2">Single-pass type I membrane protein</topology>
    </subcellularLocation>
    <subcellularLocation>
        <location evidence="4">Golgi apparatus membrane</location>
        <topology evidence="4">Single-pass type I membrane protein</topology>
    </subcellularLocation>
    <subcellularLocation>
        <location evidence="1">Mitochondrion membrane</location>
        <topology evidence="1">Single-pass membrane protein</topology>
    </subcellularLocation>
    <subcellularLocation>
        <location evidence="3">Preautophagosomal structure membrane</location>
        <topology evidence="3">Single-pass type I membrane protein</topology>
    </subcellularLocation>
</comment>
<evidence type="ECO:0000256" key="4">
    <source>
        <dbReference type="ARBA" id="ARBA00004614"/>
    </source>
</evidence>
<keyword evidence="11 18" id="KW-1133">Transmembrane helix</keyword>
<reference evidence="21" key="1">
    <citation type="submission" date="2023-06" db="EMBL/GenBank/DDBJ databases">
        <authorList>
            <consortium name="Lawrence Berkeley National Laboratory"/>
            <person name="Ahrendt S."/>
            <person name="Sahu N."/>
            <person name="Indic B."/>
            <person name="Wong-Bajracharya J."/>
            <person name="Merenyi Z."/>
            <person name="Ke H.-M."/>
            <person name="Monk M."/>
            <person name="Kocsube S."/>
            <person name="Drula E."/>
            <person name="Lipzen A."/>
            <person name="Balint B."/>
            <person name="Henrissat B."/>
            <person name="Andreopoulos B."/>
            <person name="Martin F.M."/>
            <person name="Harder C.B."/>
            <person name="Rigling D."/>
            <person name="Ford K.L."/>
            <person name="Foster G.D."/>
            <person name="Pangilinan J."/>
            <person name="Papanicolaou A."/>
            <person name="Barry K."/>
            <person name="LaButti K."/>
            <person name="Viragh M."/>
            <person name="Koriabine M."/>
            <person name="Yan M."/>
            <person name="Riley R."/>
            <person name="Champramary S."/>
            <person name="Plett K.L."/>
            <person name="Tsai I.J."/>
            <person name="Slot J."/>
            <person name="Sipos G."/>
            <person name="Plett J."/>
            <person name="Nagy L.G."/>
            <person name="Grigoriev I.V."/>
        </authorList>
    </citation>
    <scope>NUCLEOTIDE SEQUENCE</scope>
    <source>
        <strain evidence="21">CCBAS 213</strain>
    </source>
</reference>
<proteinExistence type="inferred from homology"/>